<comment type="caution">
    <text evidence="1">The sequence shown here is derived from an EMBL/GenBank/DDBJ whole genome shotgun (WGS) entry which is preliminary data.</text>
</comment>
<sequence>MSLRDRGFGRPVLAVLLALGLGGCFQPMYAAQSPATAVAGGTVSSAMASVDILPVQTYGDERVGQRLRNDLVFAMTGGGSPLTPPVYRLDVIANVVGAQTAVVDPVTDRPELETVGIDAVYTLTEIATGRAVAQGNAIGRATYTRTRQRYASERAKRDAEDRSVRPVVEQIRANIASRLATAGAS</sequence>
<name>A0ABV9Z7Q5_9HYPH</name>
<organism evidence="1 2">
    <name type="scientific">Flaviflagellibacter deserti</name>
    <dbReference type="NCBI Taxonomy" id="2267266"/>
    <lineage>
        <taxon>Bacteria</taxon>
        <taxon>Pseudomonadati</taxon>
        <taxon>Pseudomonadota</taxon>
        <taxon>Alphaproteobacteria</taxon>
        <taxon>Hyphomicrobiales</taxon>
        <taxon>Flaviflagellibacter</taxon>
    </lineage>
</organism>
<dbReference type="Proteomes" id="UP001595796">
    <property type="component" value="Unassembled WGS sequence"/>
</dbReference>
<evidence type="ECO:0000313" key="1">
    <source>
        <dbReference type="EMBL" id="MFC5069629.1"/>
    </source>
</evidence>
<reference evidence="2" key="1">
    <citation type="journal article" date="2019" name="Int. J. Syst. Evol. Microbiol.">
        <title>The Global Catalogue of Microorganisms (GCM) 10K type strain sequencing project: providing services to taxonomists for standard genome sequencing and annotation.</title>
        <authorList>
            <consortium name="The Broad Institute Genomics Platform"/>
            <consortium name="The Broad Institute Genome Sequencing Center for Infectious Disease"/>
            <person name="Wu L."/>
            <person name="Ma J."/>
        </authorList>
    </citation>
    <scope>NUCLEOTIDE SEQUENCE [LARGE SCALE GENOMIC DNA]</scope>
    <source>
        <strain evidence="2">CGMCC 1.16444</strain>
    </source>
</reference>
<keyword evidence="2" id="KW-1185">Reference proteome</keyword>
<proteinExistence type="predicted"/>
<gene>
    <name evidence="1" type="ORF">ACFPFW_16550</name>
</gene>
<evidence type="ECO:0008006" key="3">
    <source>
        <dbReference type="Google" id="ProtNLM"/>
    </source>
</evidence>
<protein>
    <recommendedName>
        <fullName evidence="3">LPS-assembly lipoprotein</fullName>
    </recommendedName>
</protein>
<dbReference type="PROSITE" id="PS51257">
    <property type="entry name" value="PROKAR_LIPOPROTEIN"/>
    <property type="match status" value="1"/>
</dbReference>
<dbReference type="RefSeq" id="WP_114956342.1">
    <property type="nucleotide sequence ID" value="NZ_JBHSJF010000008.1"/>
</dbReference>
<evidence type="ECO:0000313" key="2">
    <source>
        <dbReference type="Proteomes" id="UP001595796"/>
    </source>
</evidence>
<dbReference type="Gene3D" id="3.30.160.150">
    <property type="entry name" value="Lipoprotein like domain"/>
    <property type="match status" value="1"/>
</dbReference>
<dbReference type="EMBL" id="JBHSJF010000008">
    <property type="protein sequence ID" value="MFC5069629.1"/>
    <property type="molecule type" value="Genomic_DNA"/>
</dbReference>
<accession>A0ABV9Z7Q5</accession>